<evidence type="ECO:0000313" key="3">
    <source>
        <dbReference type="EMBL" id="QUX24879.1"/>
    </source>
</evidence>
<gene>
    <name evidence="3" type="ORF">KGD84_11785</name>
</gene>
<feature type="transmembrane region" description="Helical" evidence="2">
    <location>
        <begin position="40"/>
        <end position="60"/>
    </location>
</feature>
<keyword evidence="2" id="KW-0812">Transmembrane</keyword>
<organism evidence="3 4">
    <name type="scientific">Nocardiopsis changdeensis</name>
    <dbReference type="NCBI Taxonomy" id="2831969"/>
    <lineage>
        <taxon>Bacteria</taxon>
        <taxon>Bacillati</taxon>
        <taxon>Actinomycetota</taxon>
        <taxon>Actinomycetes</taxon>
        <taxon>Streptosporangiales</taxon>
        <taxon>Nocardiopsidaceae</taxon>
        <taxon>Nocardiopsis</taxon>
    </lineage>
</organism>
<evidence type="ECO:0000256" key="2">
    <source>
        <dbReference type="SAM" id="Phobius"/>
    </source>
</evidence>
<feature type="transmembrane region" description="Helical" evidence="2">
    <location>
        <begin position="72"/>
        <end position="92"/>
    </location>
</feature>
<keyword evidence="4" id="KW-1185">Reference proteome</keyword>
<feature type="transmembrane region" description="Helical" evidence="2">
    <location>
        <begin position="98"/>
        <end position="120"/>
    </location>
</feature>
<keyword evidence="2" id="KW-0472">Membrane</keyword>
<name>A0ABX8BS10_9ACTN</name>
<keyword evidence="2" id="KW-1133">Transmembrane helix</keyword>
<evidence type="ECO:0000313" key="4">
    <source>
        <dbReference type="Proteomes" id="UP000676079"/>
    </source>
</evidence>
<dbReference type="RefSeq" id="WP_220560343.1">
    <property type="nucleotide sequence ID" value="NZ_CP074133.1"/>
</dbReference>
<feature type="region of interest" description="Disordered" evidence="1">
    <location>
        <begin position="131"/>
        <end position="150"/>
    </location>
</feature>
<proteinExistence type="predicted"/>
<protein>
    <submittedName>
        <fullName evidence="3">Uncharacterized protein</fullName>
    </submittedName>
</protein>
<reference evidence="3 4" key="1">
    <citation type="submission" date="2021-05" db="EMBL/GenBank/DDBJ databases">
        <title>Direct Submission.</title>
        <authorList>
            <person name="Li K."/>
            <person name="Gao J."/>
        </authorList>
    </citation>
    <scope>NUCLEOTIDE SEQUENCE [LARGE SCALE GENOMIC DNA]</scope>
    <source>
        <strain evidence="3 4">Mg02</strain>
    </source>
</reference>
<evidence type="ECO:0000256" key="1">
    <source>
        <dbReference type="SAM" id="MobiDB-lite"/>
    </source>
</evidence>
<sequence>MATEIKVRVDPGGRALLALGRSGYRLRTFARPSRWERVPAVLGTASLILFGVGWIPLIWLQATGGEPTGLHLAPVGIGLAGLLITGLAFAWRELAGELLGYLTVFLLVTLFPLYFPLLLIPAVRRRVGAALPSGDGDGEKPRRRRTVEEGGRSYSYAGLAGARLSDEGHRATLVLENRDGSTLECGAAGADAHLLRTAARERLGALLEEGSGDAPRV</sequence>
<accession>A0ABX8BS10</accession>
<dbReference type="EMBL" id="CP074133">
    <property type="protein sequence ID" value="QUX24879.1"/>
    <property type="molecule type" value="Genomic_DNA"/>
</dbReference>
<dbReference type="Proteomes" id="UP000676079">
    <property type="component" value="Chromosome"/>
</dbReference>